<proteinExistence type="predicted"/>
<sequence length="173" mass="19642">MWRISSGRVIVAYYIGQPSISSGRKFTSGRVLMDKAAWDIHYPSRIPPCQTPSSLADSHVLVQALYRRTASSDSSFRHLMTTKIRPCTFPIVPPALFSLKLVRRVRRRVHGQAHGQPYPERRNGRIPSAPQLKNSTSHLSFEFSADADLVPRRCHKSKFRFKVLPSNGSNRRS</sequence>
<accession>A0A2H3D859</accession>
<gene>
    <name evidence="2" type="ORF">ARMGADRAFT_322661</name>
</gene>
<dbReference type="EMBL" id="KZ293667">
    <property type="protein sequence ID" value="PBK89964.1"/>
    <property type="molecule type" value="Genomic_DNA"/>
</dbReference>
<protein>
    <submittedName>
        <fullName evidence="2">Uncharacterized protein</fullName>
    </submittedName>
</protein>
<evidence type="ECO:0000313" key="3">
    <source>
        <dbReference type="Proteomes" id="UP000217790"/>
    </source>
</evidence>
<dbReference type="InParanoid" id="A0A2H3D859"/>
<dbReference type="Proteomes" id="UP000217790">
    <property type="component" value="Unassembled WGS sequence"/>
</dbReference>
<organism evidence="2 3">
    <name type="scientific">Armillaria gallica</name>
    <name type="common">Bulbous honey fungus</name>
    <name type="synonym">Armillaria bulbosa</name>
    <dbReference type="NCBI Taxonomy" id="47427"/>
    <lineage>
        <taxon>Eukaryota</taxon>
        <taxon>Fungi</taxon>
        <taxon>Dikarya</taxon>
        <taxon>Basidiomycota</taxon>
        <taxon>Agaricomycotina</taxon>
        <taxon>Agaricomycetes</taxon>
        <taxon>Agaricomycetidae</taxon>
        <taxon>Agaricales</taxon>
        <taxon>Marasmiineae</taxon>
        <taxon>Physalacriaceae</taxon>
        <taxon>Armillaria</taxon>
    </lineage>
</organism>
<name>A0A2H3D859_ARMGA</name>
<keyword evidence="3" id="KW-1185">Reference proteome</keyword>
<evidence type="ECO:0000256" key="1">
    <source>
        <dbReference type="SAM" id="MobiDB-lite"/>
    </source>
</evidence>
<dbReference type="AlphaFoldDB" id="A0A2H3D859"/>
<evidence type="ECO:0000313" key="2">
    <source>
        <dbReference type="EMBL" id="PBK89964.1"/>
    </source>
</evidence>
<feature type="region of interest" description="Disordered" evidence="1">
    <location>
        <begin position="110"/>
        <end position="131"/>
    </location>
</feature>
<reference evidence="3" key="1">
    <citation type="journal article" date="2017" name="Nat. Ecol. Evol.">
        <title>Genome expansion and lineage-specific genetic innovations in the forest pathogenic fungi Armillaria.</title>
        <authorList>
            <person name="Sipos G."/>
            <person name="Prasanna A.N."/>
            <person name="Walter M.C."/>
            <person name="O'Connor E."/>
            <person name="Balint B."/>
            <person name="Krizsan K."/>
            <person name="Kiss B."/>
            <person name="Hess J."/>
            <person name="Varga T."/>
            <person name="Slot J."/>
            <person name="Riley R."/>
            <person name="Boka B."/>
            <person name="Rigling D."/>
            <person name="Barry K."/>
            <person name="Lee J."/>
            <person name="Mihaltcheva S."/>
            <person name="LaButti K."/>
            <person name="Lipzen A."/>
            <person name="Waldron R."/>
            <person name="Moloney N.M."/>
            <person name="Sperisen C."/>
            <person name="Kredics L."/>
            <person name="Vagvoelgyi C."/>
            <person name="Patrignani A."/>
            <person name="Fitzpatrick D."/>
            <person name="Nagy I."/>
            <person name="Doyle S."/>
            <person name="Anderson J.B."/>
            <person name="Grigoriev I.V."/>
            <person name="Gueldener U."/>
            <person name="Muensterkoetter M."/>
            <person name="Nagy L.G."/>
        </authorList>
    </citation>
    <scope>NUCLEOTIDE SEQUENCE [LARGE SCALE GENOMIC DNA]</scope>
    <source>
        <strain evidence="3">Ar21-2</strain>
    </source>
</reference>